<keyword evidence="1" id="KW-1133">Transmembrane helix</keyword>
<name>A0ABR7LJ89_9ACTN</name>
<keyword evidence="3" id="KW-1185">Reference proteome</keyword>
<proteinExistence type="predicted"/>
<keyword evidence="1" id="KW-0812">Transmembrane</keyword>
<sequence length="317" mass="34124">MRRTLGWVALVLGFSLIALAPLQRFYVAEQLIGVPKNTYQKSTLEAPGASYFDTETGQMRTGATLVATNTTAGNAKASTGDTTVLDSFTVLEDLSIGKKVEVQSHKAALNRKTSQLTNCCGAGIGSEAGFDSSVRQSGLGISWPIGDVEQKTYQFFDTTTKRTWPMNFEGKEKIQGLDTYKFVMHVGPTPIAKIDSFSGRLLGLDAEQNYAVDRVYEANVSIWVDPRTGAPVNREQQVTTTLRTSDSTGSMTAASFHLKMTADSQKALVKKADESARLISTLKTITPLASLLIGVALLAAGIVLVRRSRTETSAAQA</sequence>
<protein>
    <submittedName>
        <fullName evidence="2">DUF3068 domain-containing protein</fullName>
    </submittedName>
</protein>
<dbReference type="InterPro" id="IPR021424">
    <property type="entry name" value="PorA"/>
</dbReference>
<evidence type="ECO:0000313" key="3">
    <source>
        <dbReference type="Proteomes" id="UP000805614"/>
    </source>
</evidence>
<evidence type="ECO:0000256" key="1">
    <source>
        <dbReference type="SAM" id="Phobius"/>
    </source>
</evidence>
<comment type="caution">
    <text evidence="2">The sequence shown here is derived from an EMBL/GenBank/DDBJ whole genome shotgun (WGS) entry which is preliminary data.</text>
</comment>
<organism evidence="2 3">
    <name type="scientific">Actinomadura alba</name>
    <dbReference type="NCBI Taxonomy" id="406431"/>
    <lineage>
        <taxon>Bacteria</taxon>
        <taxon>Bacillati</taxon>
        <taxon>Actinomycetota</taxon>
        <taxon>Actinomycetes</taxon>
        <taxon>Streptosporangiales</taxon>
        <taxon>Thermomonosporaceae</taxon>
        <taxon>Actinomadura</taxon>
    </lineage>
</organism>
<dbReference type="Proteomes" id="UP000805614">
    <property type="component" value="Unassembled WGS sequence"/>
</dbReference>
<dbReference type="RefSeq" id="WP_187241873.1">
    <property type="nucleotide sequence ID" value="NZ_BAAAOK010000008.1"/>
</dbReference>
<feature type="transmembrane region" description="Helical" evidence="1">
    <location>
        <begin position="285"/>
        <end position="305"/>
    </location>
</feature>
<accession>A0ABR7LJ89</accession>
<evidence type="ECO:0000313" key="2">
    <source>
        <dbReference type="EMBL" id="MBC6464914.1"/>
    </source>
</evidence>
<dbReference type="Pfam" id="PF11271">
    <property type="entry name" value="PorA"/>
    <property type="match status" value="1"/>
</dbReference>
<reference evidence="2 3" key="1">
    <citation type="submission" date="2020-06" db="EMBL/GenBank/DDBJ databases">
        <title>Actinomadura xiongansis sp. nov., isolated from soil of Baiyangdian.</title>
        <authorList>
            <person name="Zhang X."/>
        </authorList>
    </citation>
    <scope>NUCLEOTIDE SEQUENCE [LARGE SCALE GENOMIC DNA]</scope>
    <source>
        <strain evidence="2 3">HBUM206468</strain>
    </source>
</reference>
<keyword evidence="1" id="KW-0472">Membrane</keyword>
<gene>
    <name evidence="2" type="ORF">HKK74_05300</name>
</gene>
<dbReference type="EMBL" id="JABVEC010000002">
    <property type="protein sequence ID" value="MBC6464914.1"/>
    <property type="molecule type" value="Genomic_DNA"/>
</dbReference>